<evidence type="ECO:0000256" key="1">
    <source>
        <dbReference type="SAM" id="Phobius"/>
    </source>
</evidence>
<keyword evidence="1" id="KW-0812">Transmembrane</keyword>
<dbReference type="EMBL" id="JACADJ010000115">
    <property type="protein sequence ID" value="NWH06801.1"/>
    <property type="molecule type" value="Genomic_DNA"/>
</dbReference>
<reference evidence="2 3" key="1">
    <citation type="submission" date="2020-06" db="EMBL/GenBank/DDBJ databases">
        <title>High-quality draft genome of sulfate reducer Desulfobacter latus type strain AcrS2 isolated from marine sediment.</title>
        <authorList>
            <person name="Hoppe M."/>
            <person name="Larsen C.K."/>
            <person name="Marshall I.P.G."/>
            <person name="Schramm A."/>
            <person name="Marietou A.G."/>
        </authorList>
    </citation>
    <scope>NUCLEOTIDE SEQUENCE [LARGE SCALE GENOMIC DNA]</scope>
    <source>
        <strain evidence="2 3">AcRS2</strain>
    </source>
</reference>
<evidence type="ECO:0000313" key="3">
    <source>
        <dbReference type="Proteomes" id="UP000553343"/>
    </source>
</evidence>
<evidence type="ECO:0000313" key="2">
    <source>
        <dbReference type="EMBL" id="NWH06801.1"/>
    </source>
</evidence>
<keyword evidence="1" id="KW-1133">Transmembrane helix</keyword>
<dbReference type="Proteomes" id="UP000553343">
    <property type="component" value="Unassembled WGS sequence"/>
</dbReference>
<name>A0A850T6T1_9BACT</name>
<protein>
    <submittedName>
        <fullName evidence="2">Uncharacterized protein</fullName>
    </submittedName>
</protein>
<feature type="transmembrane region" description="Helical" evidence="1">
    <location>
        <begin position="45"/>
        <end position="66"/>
    </location>
</feature>
<dbReference type="AlphaFoldDB" id="A0A850T6T1"/>
<sequence>MSFSTISRWETGQSTPNDTQMEQLEALQDLLQQSDVDKEKLRKTILTIGLTGAIFAAVAVGIQLSGSLGGIFSGFLSKTTGAKFGEPVTGEGLSKLFKKNGG</sequence>
<keyword evidence="3" id="KW-1185">Reference proteome</keyword>
<organism evidence="2 3">
    <name type="scientific">Desulfobacter latus</name>
    <dbReference type="NCBI Taxonomy" id="2292"/>
    <lineage>
        <taxon>Bacteria</taxon>
        <taxon>Pseudomonadati</taxon>
        <taxon>Thermodesulfobacteriota</taxon>
        <taxon>Desulfobacteria</taxon>
        <taxon>Desulfobacterales</taxon>
        <taxon>Desulfobacteraceae</taxon>
        <taxon>Desulfobacter</taxon>
    </lineage>
</organism>
<proteinExistence type="predicted"/>
<accession>A0A850T6T1</accession>
<keyword evidence="1" id="KW-0472">Membrane</keyword>
<comment type="caution">
    <text evidence="2">The sequence shown here is derived from an EMBL/GenBank/DDBJ whole genome shotgun (WGS) entry which is preliminary data.</text>
</comment>
<gene>
    <name evidence="2" type="ORF">HXW94_17760</name>
</gene>